<dbReference type="Proteomes" id="UP000018031">
    <property type="component" value="Unassembled WGS sequence"/>
</dbReference>
<comment type="caution">
    <text evidence="1">The sequence shown here is derived from an EMBL/GenBank/DDBJ whole genome shotgun (WGS) entry which is preliminary data.</text>
</comment>
<dbReference type="EMBL" id="BAOU01000020">
    <property type="protein sequence ID" value="GAD05176.1"/>
    <property type="molecule type" value="Genomic_DNA"/>
</dbReference>
<proteinExistence type="predicted"/>
<evidence type="ECO:0000313" key="1">
    <source>
        <dbReference type="EMBL" id="GAD05176.1"/>
    </source>
</evidence>
<evidence type="ECO:0000313" key="2">
    <source>
        <dbReference type="Proteomes" id="UP000018031"/>
    </source>
</evidence>
<reference evidence="2" key="1">
    <citation type="journal article" date="2013" name="Genome">
        <title>Draft Genome Sequences of Porphyromonas crevioricanis JCM 15906T and Porphyromonas cansulci JCM 13913T Isolated from a Canine Oral Cavity.</title>
        <authorList>
            <person name="Sakamoto M."/>
            <person name="Tanaka N."/>
            <person name="Shiwa Y."/>
            <person name="Yoshikawa H."/>
            <person name="Ohkuma M."/>
        </authorList>
    </citation>
    <scope>NUCLEOTIDE SEQUENCE [LARGE SCALE GENOMIC DNA]</scope>
    <source>
        <strain evidence="2">JCM 15906</strain>
    </source>
</reference>
<sequence length="61" mass="7005">MQNKPAIPSFSFENSGNKKAAKINRHCPYQRFLFFLKSVDPKVLGPSLKPNSFSFEIIIYL</sequence>
<protein>
    <submittedName>
        <fullName evidence="1">Uncharacterized protein</fullName>
    </submittedName>
</protein>
<reference evidence="1 2" key="2">
    <citation type="journal article" date="2013" name="Genome Announc.">
        <title>Draft Genome Sequences of Porphyromonas crevioricanis JCM 15906T and Porphyromonas cansulci JCM 13913T Isolated from a Canine Oral Cavity.</title>
        <authorList>
            <person name="Sakamoto M."/>
            <person name="Tanaka N."/>
            <person name="Shiwa Y."/>
            <person name="Yoshikawa H."/>
            <person name="Ohkuma M."/>
        </authorList>
    </citation>
    <scope>NUCLEOTIDE SEQUENCE [LARGE SCALE GENOMIC DNA]</scope>
    <source>
        <strain evidence="1 2">JCM 15906</strain>
    </source>
</reference>
<gene>
    <name evidence="1" type="ORF">PORCRE_876</name>
</gene>
<name>T1CH66_9PORP</name>
<dbReference type="AlphaFoldDB" id="T1CH66"/>
<organism evidence="1 2">
    <name type="scientific">Porphyromonas crevioricanis JCM 15906</name>
    <dbReference type="NCBI Taxonomy" id="1305617"/>
    <lineage>
        <taxon>Bacteria</taxon>
        <taxon>Pseudomonadati</taxon>
        <taxon>Bacteroidota</taxon>
        <taxon>Bacteroidia</taxon>
        <taxon>Bacteroidales</taxon>
        <taxon>Porphyromonadaceae</taxon>
        <taxon>Porphyromonas</taxon>
    </lineage>
</organism>
<accession>T1CH66</accession>